<sequence length="252" mass="29394">MSSSRDDYIKFVLFDIFGTVVDWRGTMVKEFGILFDQKGIRNVDCEELVEIWVNAYSENMKNISEGKNSFATVDELNERALNKTLQEFHIYNKFTEMERKQMWMIWHRLRPWPDSVFGINKIREQFKVGTLSNGNTRLLEDLSKHANIEWDAILSGELFRCYKPDPLVYQCAAIQLKLNPSEILLVASHKYDLEAAQQCGYKTAYIFRPLEFKMVKKEQISCNNGFDFVAEGIDDLAEKLNNSKGFLRVLFP</sequence>
<evidence type="ECO:0008006" key="4">
    <source>
        <dbReference type="Google" id="ProtNLM"/>
    </source>
</evidence>
<dbReference type="Proteomes" id="UP000054422">
    <property type="component" value="Unassembled WGS sequence"/>
</dbReference>
<gene>
    <name evidence="2" type="ORF">EP47_13480</name>
</gene>
<dbReference type="InterPro" id="IPR006328">
    <property type="entry name" value="2-HAD"/>
</dbReference>
<dbReference type="GO" id="GO:0019120">
    <property type="term" value="F:hydrolase activity, acting on acid halide bonds, in C-halide compounds"/>
    <property type="evidence" value="ECO:0007669"/>
    <property type="project" value="InterPro"/>
</dbReference>
<proteinExistence type="predicted"/>
<keyword evidence="3" id="KW-1185">Reference proteome</keyword>
<protein>
    <recommendedName>
        <fullName evidence="4">Haloacid dehalogenase</fullName>
    </recommendedName>
</protein>
<evidence type="ECO:0000313" key="3">
    <source>
        <dbReference type="Proteomes" id="UP000054422"/>
    </source>
</evidence>
<organism evidence="2 3">
    <name type="scientific">Legionella norrlandica</name>
    <dbReference type="NCBI Taxonomy" id="1498499"/>
    <lineage>
        <taxon>Bacteria</taxon>
        <taxon>Pseudomonadati</taxon>
        <taxon>Pseudomonadota</taxon>
        <taxon>Gammaproteobacteria</taxon>
        <taxon>Legionellales</taxon>
        <taxon>Legionellaceae</taxon>
        <taxon>Legionella</taxon>
    </lineage>
</organism>
<dbReference type="SFLD" id="SFLDG01129">
    <property type="entry name" value="C1.5:_HAD__Beta-PGM__Phosphata"/>
    <property type="match status" value="1"/>
</dbReference>
<dbReference type="STRING" id="1498499.EP47_13480"/>
<dbReference type="NCBIfam" id="TIGR01428">
    <property type="entry name" value="HAD_type_II"/>
    <property type="match status" value="1"/>
</dbReference>
<dbReference type="AlphaFoldDB" id="A0A0A2SPN1"/>
<dbReference type="SUPFAM" id="SSF56784">
    <property type="entry name" value="HAD-like"/>
    <property type="match status" value="1"/>
</dbReference>
<dbReference type="InterPro" id="IPR023214">
    <property type="entry name" value="HAD_sf"/>
</dbReference>
<dbReference type="Pfam" id="PF00702">
    <property type="entry name" value="Hydrolase"/>
    <property type="match status" value="1"/>
</dbReference>
<dbReference type="Gene3D" id="3.40.50.1000">
    <property type="entry name" value="HAD superfamily/HAD-like"/>
    <property type="match status" value="1"/>
</dbReference>
<accession>A0A0A2SPN1</accession>
<reference evidence="2 3" key="1">
    <citation type="submission" date="2014-05" db="EMBL/GenBank/DDBJ databases">
        <authorList>
            <person name="Rizzardi K."/>
            <person name="Winiecka-Krusnell J."/>
            <person name="Ramliden M."/>
            <person name="Alm E."/>
            <person name="Andersson S."/>
            <person name="Byfors S."/>
        </authorList>
    </citation>
    <scope>NUCLEOTIDE SEQUENCE [LARGE SCALE GENOMIC DNA]</scope>
    <source>
        <strain evidence="2 3">LEGN</strain>
    </source>
</reference>
<evidence type="ECO:0000313" key="2">
    <source>
        <dbReference type="EMBL" id="KGP62712.1"/>
    </source>
</evidence>
<keyword evidence="1" id="KW-0378">Hydrolase</keyword>
<evidence type="ECO:0000256" key="1">
    <source>
        <dbReference type="ARBA" id="ARBA00022801"/>
    </source>
</evidence>
<dbReference type="PRINTS" id="PR00413">
    <property type="entry name" value="HADHALOGNASE"/>
</dbReference>
<dbReference type="InterPro" id="IPR051540">
    <property type="entry name" value="S-2-haloacid_dehalogenase"/>
</dbReference>
<dbReference type="Gene3D" id="1.10.150.750">
    <property type="match status" value="1"/>
</dbReference>
<dbReference type="InterPro" id="IPR006439">
    <property type="entry name" value="HAD-SF_hydro_IA"/>
</dbReference>
<dbReference type="PANTHER" id="PTHR43316">
    <property type="entry name" value="HYDROLASE, HALOACID DELAHOGENASE-RELATED"/>
    <property type="match status" value="1"/>
</dbReference>
<dbReference type="EMBL" id="JNCF01000044">
    <property type="protein sequence ID" value="KGP62712.1"/>
    <property type="molecule type" value="Genomic_DNA"/>
</dbReference>
<name>A0A0A2SPN1_9GAMM</name>
<dbReference type="InterPro" id="IPR036412">
    <property type="entry name" value="HAD-like_sf"/>
</dbReference>
<dbReference type="PANTHER" id="PTHR43316:SF3">
    <property type="entry name" value="HALOACID DEHALOGENASE, TYPE II (AFU_ORTHOLOGUE AFUA_2G07750)-RELATED"/>
    <property type="match status" value="1"/>
</dbReference>
<dbReference type="NCBIfam" id="TIGR01493">
    <property type="entry name" value="HAD-SF-IA-v2"/>
    <property type="match status" value="1"/>
</dbReference>
<dbReference type="SFLD" id="SFLDS00003">
    <property type="entry name" value="Haloacid_Dehalogenase"/>
    <property type="match status" value="1"/>
</dbReference>
<comment type="caution">
    <text evidence="2">The sequence shown here is derived from an EMBL/GenBank/DDBJ whole genome shotgun (WGS) entry which is preliminary data.</text>
</comment>